<dbReference type="InterPro" id="IPR029033">
    <property type="entry name" value="His_PPase_superfam"/>
</dbReference>
<proteinExistence type="predicted"/>
<dbReference type="Proteomes" id="UP000321405">
    <property type="component" value="Unassembled WGS sequence"/>
</dbReference>
<dbReference type="EMBL" id="BJVC01000005">
    <property type="protein sequence ID" value="GEL02890.1"/>
    <property type="molecule type" value="Genomic_DNA"/>
</dbReference>
<protein>
    <submittedName>
        <fullName evidence="1">Phosphoglycerate mutase</fullName>
    </submittedName>
</protein>
<organism evidence="1 2">
    <name type="scientific">Swaminathania salitolerans</name>
    <dbReference type="NCBI Taxonomy" id="182838"/>
    <lineage>
        <taxon>Bacteria</taxon>
        <taxon>Pseudomonadati</taxon>
        <taxon>Pseudomonadota</taxon>
        <taxon>Alphaproteobacteria</taxon>
        <taxon>Acetobacterales</taxon>
        <taxon>Acetobacteraceae</taxon>
        <taxon>Swaminathania</taxon>
    </lineage>
</organism>
<keyword evidence="2" id="KW-1185">Reference proteome</keyword>
<dbReference type="AlphaFoldDB" id="A0A511BRF4"/>
<dbReference type="SUPFAM" id="SSF53254">
    <property type="entry name" value="Phosphoglycerate mutase-like"/>
    <property type="match status" value="1"/>
</dbReference>
<name>A0A511BRF4_9PROT</name>
<dbReference type="Pfam" id="PF00300">
    <property type="entry name" value="His_Phos_1"/>
    <property type="match status" value="1"/>
</dbReference>
<evidence type="ECO:0000313" key="2">
    <source>
        <dbReference type="Proteomes" id="UP000321405"/>
    </source>
</evidence>
<sequence>MLLVRHPPVVTGPECCYGRLDVPLAPGWERCLSRWTGEGPIFASPASRCRLPAARLGAEEGRAVSVDPRLAELDFGCWEGKRWEEVPREALDTWAGAPLTYRPGGGEAVRTLIERVTAFWEERLAHRQSCRVVTHGGPLRVLLALAEKRAFRMSDRAPAQGDGRLLYFFNNDRGMNIETLALR</sequence>
<reference evidence="1 2" key="1">
    <citation type="submission" date="2019-07" db="EMBL/GenBank/DDBJ databases">
        <title>Whole genome shotgun sequence of Swaminathania salitolerans NBRC 104436.</title>
        <authorList>
            <person name="Hosoyama A."/>
            <person name="Uohara A."/>
            <person name="Ohji S."/>
            <person name="Ichikawa N."/>
        </authorList>
    </citation>
    <scope>NUCLEOTIDE SEQUENCE [LARGE SCALE GENOMIC DNA]</scope>
    <source>
        <strain evidence="1 2">NBRC 104436</strain>
    </source>
</reference>
<comment type="caution">
    <text evidence="1">The sequence shown here is derived from an EMBL/GenBank/DDBJ whole genome shotgun (WGS) entry which is preliminary data.</text>
</comment>
<dbReference type="Gene3D" id="3.40.50.1240">
    <property type="entry name" value="Phosphoglycerate mutase-like"/>
    <property type="match status" value="1"/>
</dbReference>
<evidence type="ECO:0000313" key="1">
    <source>
        <dbReference type="EMBL" id="GEL02890.1"/>
    </source>
</evidence>
<gene>
    <name evidence="1" type="primary">gpmB</name>
    <name evidence="1" type="ORF">SSA02_20530</name>
</gene>
<dbReference type="InterPro" id="IPR013078">
    <property type="entry name" value="His_Pase_superF_clade-1"/>
</dbReference>
<accession>A0A511BRF4</accession>